<evidence type="ECO:0000259" key="5">
    <source>
        <dbReference type="PROSITE" id="PS50977"/>
    </source>
</evidence>
<comment type="caution">
    <text evidence="6">The sequence shown here is derived from an EMBL/GenBank/DDBJ whole genome shotgun (WGS) entry which is preliminary data.</text>
</comment>
<dbReference type="Pfam" id="PF00440">
    <property type="entry name" value="TetR_N"/>
    <property type="match status" value="1"/>
</dbReference>
<evidence type="ECO:0000256" key="3">
    <source>
        <dbReference type="ARBA" id="ARBA00023163"/>
    </source>
</evidence>
<dbReference type="PROSITE" id="PS50977">
    <property type="entry name" value="HTH_TETR_2"/>
    <property type="match status" value="1"/>
</dbReference>
<dbReference type="InterPro" id="IPR009057">
    <property type="entry name" value="Homeodomain-like_sf"/>
</dbReference>
<dbReference type="InterPro" id="IPR001647">
    <property type="entry name" value="HTH_TetR"/>
</dbReference>
<dbReference type="PRINTS" id="PR00455">
    <property type="entry name" value="HTHTETR"/>
</dbReference>
<evidence type="ECO:0000256" key="1">
    <source>
        <dbReference type="ARBA" id="ARBA00023015"/>
    </source>
</evidence>
<dbReference type="Gene3D" id="1.10.357.10">
    <property type="entry name" value="Tetracycline Repressor, domain 2"/>
    <property type="match status" value="1"/>
</dbReference>
<dbReference type="EMBL" id="JABBZE010000001">
    <property type="protein sequence ID" value="NMU88306.1"/>
    <property type="molecule type" value="Genomic_DNA"/>
</dbReference>
<feature type="domain" description="HTH tetR-type" evidence="5">
    <location>
        <begin position="3"/>
        <end position="63"/>
    </location>
</feature>
<dbReference type="SUPFAM" id="SSF46689">
    <property type="entry name" value="Homeodomain-like"/>
    <property type="match status" value="1"/>
</dbReference>
<evidence type="ECO:0000256" key="2">
    <source>
        <dbReference type="ARBA" id="ARBA00023125"/>
    </source>
</evidence>
<keyword evidence="1" id="KW-0805">Transcription regulation</keyword>
<evidence type="ECO:0000313" key="6">
    <source>
        <dbReference type="EMBL" id="NMU88306.1"/>
    </source>
</evidence>
<gene>
    <name evidence="6" type="ORF">HGQ98_00175</name>
</gene>
<feature type="DNA-binding region" description="H-T-H motif" evidence="4">
    <location>
        <begin position="26"/>
        <end position="45"/>
    </location>
</feature>
<dbReference type="GO" id="GO:0003677">
    <property type="term" value="F:DNA binding"/>
    <property type="evidence" value="ECO:0007669"/>
    <property type="project" value="UniProtKB-UniRule"/>
</dbReference>
<dbReference type="RefSeq" id="WP_116522225.1">
    <property type="nucleotide sequence ID" value="NZ_JABBZE010000001.1"/>
</dbReference>
<dbReference type="PANTHER" id="PTHR47506:SF1">
    <property type="entry name" value="HTH-TYPE TRANSCRIPTIONAL REGULATOR YJDC"/>
    <property type="match status" value="1"/>
</dbReference>
<dbReference type="SUPFAM" id="SSF48498">
    <property type="entry name" value="Tetracyclin repressor-like, C-terminal domain"/>
    <property type="match status" value="1"/>
</dbReference>
<dbReference type="AlphaFoldDB" id="A0A848N9M3"/>
<protein>
    <submittedName>
        <fullName evidence="6">TetR/AcrR family transcriptional regulator</fullName>
    </submittedName>
</protein>
<name>A0A848N9M3_9BURK</name>
<accession>A0A848N9M3</accession>
<proteinExistence type="predicted"/>
<evidence type="ECO:0000256" key="4">
    <source>
        <dbReference type="PROSITE-ProRule" id="PRU00335"/>
    </source>
</evidence>
<dbReference type="InterPro" id="IPR036271">
    <property type="entry name" value="Tet_transcr_reg_TetR-rel_C_sf"/>
</dbReference>
<evidence type="ECO:0000313" key="7">
    <source>
        <dbReference type="Proteomes" id="UP000542405"/>
    </source>
</evidence>
<keyword evidence="3" id="KW-0804">Transcription</keyword>
<reference evidence="6 7" key="1">
    <citation type="submission" date="2020-04" db="EMBL/GenBank/DDBJ databases">
        <title>Achromobacter ruhlandii genome sequencing and assembly.</title>
        <authorList>
            <person name="Martins R.C.R."/>
            <person name="Perdigao-Neto L.V."/>
            <person name="Levin A.S.S."/>
            <person name="Costa S.F."/>
        </authorList>
    </citation>
    <scope>NUCLEOTIDE SEQUENCE [LARGE SCALE GENOMIC DNA]</scope>
    <source>
        <strain evidence="6 7">9035ralo</strain>
    </source>
</reference>
<keyword evidence="2 4" id="KW-0238">DNA-binding</keyword>
<sequence>MVIGTREALVRSAENLMRTKGYAAFSYADLAEDIGIRKASIHHHFPTKEDLGVAIVEEYIERVRSGFRRIEQQHSTVADKVAAYFSLFQASSNRGLLPMCGALAAEMKVLPVELQKLTQRFFDLQLNWLRTTLEEGMADGEIPIGGGAKQKAFLILSLLEGASFVNWATKGKQVLDESAVLSIIEQP</sequence>
<dbReference type="Proteomes" id="UP000542405">
    <property type="component" value="Unassembled WGS sequence"/>
</dbReference>
<organism evidence="6 7">
    <name type="scientific">Achromobacter ruhlandii</name>
    <dbReference type="NCBI Taxonomy" id="72557"/>
    <lineage>
        <taxon>Bacteria</taxon>
        <taxon>Pseudomonadati</taxon>
        <taxon>Pseudomonadota</taxon>
        <taxon>Betaproteobacteria</taxon>
        <taxon>Burkholderiales</taxon>
        <taxon>Alcaligenaceae</taxon>
        <taxon>Achromobacter</taxon>
    </lineage>
</organism>
<dbReference type="PANTHER" id="PTHR47506">
    <property type="entry name" value="TRANSCRIPTIONAL REGULATORY PROTEIN"/>
    <property type="match status" value="1"/>
</dbReference>